<evidence type="ECO:0000256" key="1">
    <source>
        <dbReference type="SAM" id="MobiDB-lite"/>
    </source>
</evidence>
<dbReference type="InterPro" id="IPR040369">
    <property type="entry name" value="ARMC9"/>
</dbReference>
<dbReference type="GO" id="GO:0097542">
    <property type="term" value="C:ciliary tip"/>
    <property type="evidence" value="ECO:0007669"/>
    <property type="project" value="TreeGrafter"/>
</dbReference>
<dbReference type="GO" id="GO:0005814">
    <property type="term" value="C:centriole"/>
    <property type="evidence" value="ECO:0007669"/>
    <property type="project" value="TreeGrafter"/>
</dbReference>
<name>D7G1W2_ECTSI</name>
<dbReference type="PANTHER" id="PTHR14881:SF4">
    <property type="entry name" value="LISH DOMAIN-CONTAINING PROTEIN ARMC9"/>
    <property type="match status" value="1"/>
</dbReference>
<keyword evidence="4" id="KW-1185">Reference proteome</keyword>
<protein>
    <submittedName>
        <fullName evidence="3">Similar to F59G1.4</fullName>
    </submittedName>
</protein>
<dbReference type="Pfam" id="PF23138">
    <property type="entry name" value="CTLH_Armc9"/>
    <property type="match status" value="1"/>
</dbReference>
<dbReference type="GO" id="GO:0060271">
    <property type="term" value="P:cilium assembly"/>
    <property type="evidence" value="ECO:0007669"/>
    <property type="project" value="InterPro"/>
</dbReference>
<dbReference type="OrthoDB" id="538223at2759"/>
<dbReference type="GO" id="GO:0036064">
    <property type="term" value="C:ciliary basal body"/>
    <property type="evidence" value="ECO:0007669"/>
    <property type="project" value="InterPro"/>
</dbReference>
<proteinExistence type="predicted"/>
<dbReference type="InterPro" id="IPR056327">
    <property type="entry name" value="ARMC9_CTLH-like_dom"/>
</dbReference>
<accession>D7G1W2</accession>
<dbReference type="EMBL" id="FN649743">
    <property type="protein sequence ID" value="CBJ48688.1"/>
    <property type="molecule type" value="Genomic_DNA"/>
</dbReference>
<dbReference type="PANTHER" id="PTHR14881">
    <property type="entry name" value="LISH DOMAIN-CONTAINING PROTEIN ARMC9"/>
    <property type="match status" value="1"/>
</dbReference>
<gene>
    <name evidence="3" type="ORF">Esi_0046_0071</name>
</gene>
<evidence type="ECO:0000259" key="2">
    <source>
        <dbReference type="Pfam" id="PF23138"/>
    </source>
</evidence>
<organism evidence="3 4">
    <name type="scientific">Ectocarpus siliculosus</name>
    <name type="common">Brown alga</name>
    <name type="synonym">Conferva siliculosa</name>
    <dbReference type="NCBI Taxonomy" id="2880"/>
    <lineage>
        <taxon>Eukaryota</taxon>
        <taxon>Sar</taxon>
        <taxon>Stramenopiles</taxon>
        <taxon>Ochrophyta</taxon>
        <taxon>PX clade</taxon>
        <taxon>Phaeophyceae</taxon>
        <taxon>Ectocarpales</taxon>
        <taxon>Ectocarpaceae</taxon>
        <taxon>Ectocarpus</taxon>
    </lineage>
</organism>
<sequence length="206" mass="22885">MIQSFEDIDEAVAEYLERRRFANTLECFRSEIRHRTLLRDRLGKSDETLEGSEGGRRRRSGCGDEGRDRGHQTTSTGSVALFKAFDDGDLSAFLSAWAAFIPNILRRGTPSSLARELRVAEFLACVHCAVLPFRATALAKAAGPREASVACAKSMSSFRRYLDRAQDVPRVPDLSGYYALPHVPDPSVHPSFEALFEDTWSVSKGK</sequence>
<dbReference type="AlphaFoldDB" id="D7G1W2"/>
<dbReference type="Proteomes" id="UP000002630">
    <property type="component" value="Linkage Group LG18"/>
</dbReference>
<dbReference type="STRING" id="2880.D7G1W2"/>
<reference evidence="3 4" key="1">
    <citation type="journal article" date="2010" name="Nature">
        <title>The Ectocarpus genome and the independent evolution of multicellularity in brown algae.</title>
        <authorList>
            <person name="Cock J.M."/>
            <person name="Sterck L."/>
            <person name="Rouze P."/>
            <person name="Scornet D."/>
            <person name="Allen A.E."/>
            <person name="Amoutzias G."/>
            <person name="Anthouard V."/>
            <person name="Artiguenave F."/>
            <person name="Aury J.M."/>
            <person name="Badger J.H."/>
            <person name="Beszteri B."/>
            <person name="Billiau K."/>
            <person name="Bonnet E."/>
            <person name="Bothwell J.H."/>
            <person name="Bowler C."/>
            <person name="Boyen C."/>
            <person name="Brownlee C."/>
            <person name="Carrano C.J."/>
            <person name="Charrier B."/>
            <person name="Cho G.Y."/>
            <person name="Coelho S.M."/>
            <person name="Collen J."/>
            <person name="Corre E."/>
            <person name="Da Silva C."/>
            <person name="Delage L."/>
            <person name="Delaroque N."/>
            <person name="Dittami S.M."/>
            <person name="Doulbeau S."/>
            <person name="Elias M."/>
            <person name="Farnham G."/>
            <person name="Gachon C.M."/>
            <person name="Gschloessl B."/>
            <person name="Heesch S."/>
            <person name="Jabbari K."/>
            <person name="Jubin C."/>
            <person name="Kawai H."/>
            <person name="Kimura K."/>
            <person name="Kloareg B."/>
            <person name="Kupper F.C."/>
            <person name="Lang D."/>
            <person name="Le Bail A."/>
            <person name="Leblanc C."/>
            <person name="Lerouge P."/>
            <person name="Lohr M."/>
            <person name="Lopez P.J."/>
            <person name="Martens C."/>
            <person name="Maumus F."/>
            <person name="Michel G."/>
            <person name="Miranda-Saavedra D."/>
            <person name="Morales J."/>
            <person name="Moreau H."/>
            <person name="Motomura T."/>
            <person name="Nagasato C."/>
            <person name="Napoli C.A."/>
            <person name="Nelson D.R."/>
            <person name="Nyvall-Collen P."/>
            <person name="Peters A.F."/>
            <person name="Pommier C."/>
            <person name="Potin P."/>
            <person name="Poulain J."/>
            <person name="Quesneville H."/>
            <person name="Read B."/>
            <person name="Rensing S.A."/>
            <person name="Ritter A."/>
            <person name="Rousvoal S."/>
            <person name="Samanta M."/>
            <person name="Samson G."/>
            <person name="Schroeder D.C."/>
            <person name="Segurens B."/>
            <person name="Strittmatter M."/>
            <person name="Tonon T."/>
            <person name="Tregear J.W."/>
            <person name="Valentin K."/>
            <person name="von Dassow P."/>
            <person name="Yamagishi T."/>
            <person name="Van de Peer Y."/>
            <person name="Wincker P."/>
        </authorList>
    </citation>
    <scope>NUCLEOTIDE SEQUENCE [LARGE SCALE GENOMIC DNA]</scope>
    <source>
        <strain evidence="4">Ec32 / CCAP1310/4</strain>
    </source>
</reference>
<evidence type="ECO:0000313" key="3">
    <source>
        <dbReference type="EMBL" id="CBJ48688.1"/>
    </source>
</evidence>
<feature type="compositionally biased region" description="Basic and acidic residues" evidence="1">
    <location>
        <begin position="61"/>
        <end position="71"/>
    </location>
</feature>
<dbReference type="EMBL" id="FN648663">
    <property type="protein sequence ID" value="CBJ48688.1"/>
    <property type="molecule type" value="Genomic_DNA"/>
</dbReference>
<dbReference type="InParanoid" id="D7G1W2"/>
<feature type="domain" description="ARMC9 CTLH-like" evidence="2">
    <location>
        <begin position="80"/>
        <end position="201"/>
    </location>
</feature>
<feature type="region of interest" description="Disordered" evidence="1">
    <location>
        <begin position="46"/>
        <end position="74"/>
    </location>
</feature>
<evidence type="ECO:0000313" key="4">
    <source>
        <dbReference type="Proteomes" id="UP000002630"/>
    </source>
</evidence>